<feature type="compositionally biased region" description="Low complexity" evidence="5">
    <location>
        <begin position="142"/>
        <end position="212"/>
    </location>
</feature>
<comment type="subcellular location">
    <subcellularLocation>
        <location evidence="1">Membrane</location>
    </subcellularLocation>
</comment>
<feature type="transmembrane region" description="Helical" evidence="6">
    <location>
        <begin position="473"/>
        <end position="495"/>
    </location>
</feature>
<protein>
    <recommendedName>
        <fullName evidence="7">G-protein coupled receptors family 1 profile domain-containing protein</fullName>
    </recommendedName>
</protein>
<dbReference type="PROSITE" id="PS50262">
    <property type="entry name" value="G_PROTEIN_RECEP_F1_2"/>
    <property type="match status" value="1"/>
</dbReference>
<dbReference type="SUPFAM" id="SSF81321">
    <property type="entry name" value="Family A G protein-coupled receptor-like"/>
    <property type="match status" value="1"/>
</dbReference>
<evidence type="ECO:0000259" key="7">
    <source>
        <dbReference type="PROSITE" id="PS50262"/>
    </source>
</evidence>
<dbReference type="OrthoDB" id="10062352at2759"/>
<dbReference type="Proteomes" id="UP000663832">
    <property type="component" value="Unassembled WGS sequence"/>
</dbReference>
<reference evidence="9" key="1">
    <citation type="submission" date="2021-02" db="EMBL/GenBank/DDBJ databases">
        <authorList>
            <person name="Nowell W R."/>
        </authorList>
    </citation>
    <scope>NUCLEOTIDE SEQUENCE</scope>
</reference>
<dbReference type="Gene3D" id="1.20.1070.10">
    <property type="entry name" value="Rhodopsin 7-helix transmembrane proteins"/>
    <property type="match status" value="1"/>
</dbReference>
<comment type="caution">
    <text evidence="9">The sequence shown here is derived from an EMBL/GenBank/DDBJ whole genome shotgun (WGS) entry which is preliminary data.</text>
</comment>
<dbReference type="Proteomes" id="UP000663877">
    <property type="component" value="Unassembled WGS sequence"/>
</dbReference>
<accession>A0A814WVF4</accession>
<feature type="region of interest" description="Disordered" evidence="5">
    <location>
        <begin position="141"/>
        <end position="212"/>
    </location>
</feature>
<gene>
    <name evidence="9" type="ORF">BJG266_LOCUS27217</name>
    <name evidence="8" type="ORF">QVE165_LOCUS11671</name>
</gene>
<feature type="transmembrane region" description="Helical" evidence="6">
    <location>
        <begin position="429"/>
        <end position="453"/>
    </location>
</feature>
<evidence type="ECO:0000313" key="10">
    <source>
        <dbReference type="Proteomes" id="UP000663832"/>
    </source>
</evidence>
<sequence length="513" mass="57826">MAFLLDLLGLGHSKNAYDQVYQQQNNYGGDYQNYGDNMQQPHHKASWTHELIGGAAGFAAMKAYEDHVRSTGEKVSHPLMKEMLAGFAAAEVDRLFETKGLDFLDREKAKRRAIDQAHHIANEQYGPGGTFNYEQNQYGSAQNYYQQPGGPGYNPQQGGPGYYPQQGGPGYYPQQGGPNYYPQQGGSGYYPQQGGPNYYPQPGGPGYNSQQGGSNYYPQQCGQAFGTVGNLFNLIVFLQPYLRTNPCSIYILAYTIVSICWVDFVALTASLSIGFSTDLGTQLQTACQIRTYIIYVTINLLPAFLILAVFDRTCATSRRLIIRQYSSVKVAVYSICGVTLFWLLFNIPALIYTDIEQRPTGQPICTPLPGNFFNNFIFVFFAVSYGLLPPIILIILGFITLTNLIRFLNTVLPINDILQYRPNEKERQLIVMLLTQVLVTVSCQIPSSVFQVYAVVTRNYEKSYQRLVVELFIYNLFVLLLFLPTCLSFYVYFATAKTFRNEFRRVVKKACMF</sequence>
<feature type="transmembrane region" description="Helical" evidence="6">
    <location>
        <begin position="249"/>
        <end position="272"/>
    </location>
</feature>
<dbReference type="InterPro" id="IPR017452">
    <property type="entry name" value="GPCR_Rhodpsn_7TM"/>
</dbReference>
<feature type="transmembrane region" description="Helical" evidence="6">
    <location>
        <begin position="224"/>
        <end position="242"/>
    </location>
</feature>
<keyword evidence="2 6" id="KW-0812">Transmembrane</keyword>
<dbReference type="GO" id="GO:0016020">
    <property type="term" value="C:membrane"/>
    <property type="evidence" value="ECO:0007669"/>
    <property type="project" value="UniProtKB-SubCell"/>
</dbReference>
<dbReference type="PANTHER" id="PTHR37450:SF1">
    <property type="entry name" value="CIPC PROTEIN"/>
    <property type="match status" value="1"/>
</dbReference>
<evidence type="ECO:0000256" key="2">
    <source>
        <dbReference type="ARBA" id="ARBA00022692"/>
    </source>
</evidence>
<name>A0A814WVF4_9BILA</name>
<keyword evidence="3 6" id="KW-1133">Transmembrane helix</keyword>
<evidence type="ECO:0000256" key="6">
    <source>
        <dbReference type="SAM" id="Phobius"/>
    </source>
</evidence>
<evidence type="ECO:0000256" key="1">
    <source>
        <dbReference type="ARBA" id="ARBA00004370"/>
    </source>
</evidence>
<dbReference type="Pfam" id="PF12585">
    <property type="entry name" value="DUF3759"/>
    <property type="match status" value="1"/>
</dbReference>
<dbReference type="EMBL" id="CAJNOI010000245">
    <property type="protein sequence ID" value="CAF1206738.1"/>
    <property type="molecule type" value="Genomic_DNA"/>
</dbReference>
<dbReference type="EMBL" id="CAJNOM010000057">
    <property type="protein sequence ID" value="CAF0941343.1"/>
    <property type="molecule type" value="Genomic_DNA"/>
</dbReference>
<evidence type="ECO:0000256" key="5">
    <source>
        <dbReference type="SAM" id="MobiDB-lite"/>
    </source>
</evidence>
<dbReference type="InterPro" id="IPR022234">
    <property type="entry name" value="DUF3759"/>
</dbReference>
<dbReference type="AlphaFoldDB" id="A0A814WVF4"/>
<evidence type="ECO:0000313" key="8">
    <source>
        <dbReference type="EMBL" id="CAF0941343.1"/>
    </source>
</evidence>
<feature type="transmembrane region" description="Helical" evidence="6">
    <location>
        <begin position="292"/>
        <end position="310"/>
    </location>
</feature>
<keyword evidence="4 6" id="KW-0472">Membrane</keyword>
<feature type="domain" description="G-protein coupled receptors family 1 profile" evidence="7">
    <location>
        <begin position="229"/>
        <end position="492"/>
    </location>
</feature>
<organism evidence="9 11">
    <name type="scientific">Adineta steineri</name>
    <dbReference type="NCBI Taxonomy" id="433720"/>
    <lineage>
        <taxon>Eukaryota</taxon>
        <taxon>Metazoa</taxon>
        <taxon>Spiralia</taxon>
        <taxon>Gnathifera</taxon>
        <taxon>Rotifera</taxon>
        <taxon>Eurotatoria</taxon>
        <taxon>Bdelloidea</taxon>
        <taxon>Adinetida</taxon>
        <taxon>Adinetidae</taxon>
        <taxon>Adineta</taxon>
    </lineage>
</organism>
<proteinExistence type="predicted"/>
<feature type="transmembrane region" description="Helical" evidence="6">
    <location>
        <begin position="330"/>
        <end position="352"/>
    </location>
</feature>
<evidence type="ECO:0000256" key="3">
    <source>
        <dbReference type="ARBA" id="ARBA00022989"/>
    </source>
</evidence>
<feature type="transmembrane region" description="Helical" evidence="6">
    <location>
        <begin position="372"/>
        <end position="399"/>
    </location>
</feature>
<evidence type="ECO:0000313" key="9">
    <source>
        <dbReference type="EMBL" id="CAF1206738.1"/>
    </source>
</evidence>
<dbReference type="PANTHER" id="PTHR37450">
    <property type="entry name" value="CIPC PROTEIN"/>
    <property type="match status" value="1"/>
</dbReference>
<evidence type="ECO:0000256" key="4">
    <source>
        <dbReference type="ARBA" id="ARBA00023136"/>
    </source>
</evidence>
<evidence type="ECO:0000313" key="11">
    <source>
        <dbReference type="Proteomes" id="UP000663877"/>
    </source>
</evidence>
<keyword evidence="10" id="KW-1185">Reference proteome</keyword>